<name>A0AAW2G4P1_9HYME</name>
<sequence length="330" mass="38741">MRSIYDVSVNVDRALLYSIKRSHGTTITGRFERRPVSMEEAGRNRNNMSHRTKHTYLQQPVRSYIVHPLSTYVSGTIRRNCRPWMTRSDGFAPSSLDAYRISRQRNRQLILINSAIDPKLYLKQFSTEIRVDISKTNSQKIVRNKIFCCINAAKLSGRFATMSVFTRINQTSCERFAISLLFRDNQLFFPRFFYCSRNFRVYVLRDKIYTWFRSFSYLLIFFFLFFKREASCAKLVLKRTRVRYHARCDSRWLFLRKCRGTIVGNVSHLRRRMYHVKQLRRRSGNSTYRKLPAVGRAQADRRHGLDRDRIGKGAGLTSVGIRVQNGGPGG</sequence>
<protein>
    <submittedName>
        <fullName evidence="2">Uncharacterized protein</fullName>
    </submittedName>
</protein>
<keyword evidence="1" id="KW-0812">Transmembrane</keyword>
<gene>
    <name evidence="2" type="ORF">PUN28_006774</name>
</gene>
<evidence type="ECO:0000313" key="3">
    <source>
        <dbReference type="Proteomes" id="UP001430953"/>
    </source>
</evidence>
<accession>A0AAW2G4P1</accession>
<evidence type="ECO:0000256" key="1">
    <source>
        <dbReference type="SAM" id="Phobius"/>
    </source>
</evidence>
<dbReference type="Proteomes" id="UP001430953">
    <property type="component" value="Unassembled WGS sequence"/>
</dbReference>
<feature type="transmembrane region" description="Helical" evidence="1">
    <location>
        <begin position="208"/>
        <end position="226"/>
    </location>
</feature>
<comment type="caution">
    <text evidence="2">The sequence shown here is derived from an EMBL/GenBank/DDBJ whole genome shotgun (WGS) entry which is preliminary data.</text>
</comment>
<dbReference type="EMBL" id="JADYXP020000006">
    <property type="protein sequence ID" value="KAL0121492.1"/>
    <property type="molecule type" value="Genomic_DNA"/>
</dbReference>
<organism evidence="2 3">
    <name type="scientific">Cardiocondyla obscurior</name>
    <dbReference type="NCBI Taxonomy" id="286306"/>
    <lineage>
        <taxon>Eukaryota</taxon>
        <taxon>Metazoa</taxon>
        <taxon>Ecdysozoa</taxon>
        <taxon>Arthropoda</taxon>
        <taxon>Hexapoda</taxon>
        <taxon>Insecta</taxon>
        <taxon>Pterygota</taxon>
        <taxon>Neoptera</taxon>
        <taxon>Endopterygota</taxon>
        <taxon>Hymenoptera</taxon>
        <taxon>Apocrita</taxon>
        <taxon>Aculeata</taxon>
        <taxon>Formicoidea</taxon>
        <taxon>Formicidae</taxon>
        <taxon>Myrmicinae</taxon>
        <taxon>Cardiocondyla</taxon>
    </lineage>
</organism>
<reference evidence="2 3" key="1">
    <citation type="submission" date="2023-03" db="EMBL/GenBank/DDBJ databases">
        <title>High recombination rates correlate with genetic variation in Cardiocondyla obscurior ants.</title>
        <authorList>
            <person name="Errbii M."/>
        </authorList>
    </citation>
    <scope>NUCLEOTIDE SEQUENCE [LARGE SCALE GENOMIC DNA]</scope>
    <source>
        <strain evidence="2">Alpha-2009</strain>
        <tissue evidence="2">Whole body</tissue>
    </source>
</reference>
<keyword evidence="3" id="KW-1185">Reference proteome</keyword>
<dbReference type="AlphaFoldDB" id="A0AAW2G4P1"/>
<evidence type="ECO:0000313" key="2">
    <source>
        <dbReference type="EMBL" id="KAL0121492.1"/>
    </source>
</evidence>
<keyword evidence="1" id="KW-0472">Membrane</keyword>
<keyword evidence="1" id="KW-1133">Transmembrane helix</keyword>
<proteinExistence type="predicted"/>